<evidence type="ECO:0000313" key="4">
    <source>
        <dbReference type="EMBL" id="MDI6102363.1"/>
    </source>
</evidence>
<feature type="domain" description="Histidine kinase/HSP90-like ATPase" evidence="2">
    <location>
        <begin position="190"/>
        <end position="301"/>
    </location>
</feature>
<keyword evidence="4" id="KW-0418">Kinase</keyword>
<dbReference type="InterPro" id="IPR003594">
    <property type="entry name" value="HATPase_dom"/>
</dbReference>
<dbReference type="InterPro" id="IPR036890">
    <property type="entry name" value="HATPase_C_sf"/>
</dbReference>
<keyword evidence="4" id="KW-0808">Transferase</keyword>
<dbReference type="Pfam" id="PF14417">
    <property type="entry name" value="MEDS"/>
    <property type="match status" value="1"/>
</dbReference>
<protein>
    <submittedName>
        <fullName evidence="4">Sensor histidine kinase</fullName>
    </submittedName>
</protein>
<keyword evidence="5" id="KW-1185">Reference proteome</keyword>
<evidence type="ECO:0000259" key="2">
    <source>
        <dbReference type="Pfam" id="PF13581"/>
    </source>
</evidence>
<dbReference type="Gene3D" id="3.30.565.10">
    <property type="entry name" value="Histidine kinase-like ATPase, C-terminal domain"/>
    <property type="match status" value="1"/>
</dbReference>
<dbReference type="EMBL" id="JASCTH010000019">
    <property type="protein sequence ID" value="MDI6102363.1"/>
    <property type="molecule type" value="Genomic_DNA"/>
</dbReference>
<dbReference type="InterPro" id="IPR047718">
    <property type="entry name" value="RsbA-like_anti_sig"/>
</dbReference>
<gene>
    <name evidence="4" type="ORF">QLQ12_27465</name>
</gene>
<proteinExistence type="predicted"/>
<name>A0ABT6WRJ6_9ACTN</name>
<dbReference type="Proteomes" id="UP001241758">
    <property type="component" value="Unassembled WGS sequence"/>
</dbReference>
<dbReference type="GO" id="GO:0016301">
    <property type="term" value="F:kinase activity"/>
    <property type="evidence" value="ECO:0007669"/>
    <property type="project" value="UniProtKB-KW"/>
</dbReference>
<dbReference type="NCBIfam" id="NF041045">
    <property type="entry name" value="RsbA_anti_sig"/>
    <property type="match status" value="1"/>
</dbReference>
<dbReference type="CDD" id="cd16936">
    <property type="entry name" value="HATPase_RsbW-like"/>
    <property type="match status" value="1"/>
</dbReference>
<dbReference type="InterPro" id="IPR025847">
    <property type="entry name" value="MEDS_domain"/>
</dbReference>
<reference evidence="4 5" key="1">
    <citation type="submission" date="2023-05" db="EMBL/GenBank/DDBJ databases">
        <title>Actinoplanes sp. NEAU-A12 genome sequencing.</title>
        <authorList>
            <person name="Wang Z.-S."/>
        </authorList>
    </citation>
    <scope>NUCLEOTIDE SEQUENCE [LARGE SCALE GENOMIC DNA]</scope>
    <source>
        <strain evidence="4 5">NEAU-A12</strain>
    </source>
</reference>
<organism evidence="4 5">
    <name type="scientific">Actinoplanes sandaracinus</name>
    <dbReference type="NCBI Taxonomy" id="3045177"/>
    <lineage>
        <taxon>Bacteria</taxon>
        <taxon>Bacillati</taxon>
        <taxon>Actinomycetota</taxon>
        <taxon>Actinomycetes</taxon>
        <taxon>Micromonosporales</taxon>
        <taxon>Micromonosporaceae</taxon>
        <taxon>Actinoplanes</taxon>
    </lineage>
</organism>
<sequence length="305" mass="31997">MSFDHPGLLYEGVEDYLTATTKFVRGAVAAGDAVLVAVPGPNLTALRDSLSDVAASVDFADMTVAGRNPGRIIPGVLLAFAATHAGRRVSIIGEPIWPGRSAVEYPACAQHEALINAVFTGRDAAILCPYDAGRLDAAAVRDAWQTHPVMIVDGGRQDSPAYVDPIITAAQFNQPLPAVPAGAARQPYSEATDLGRVRRFVAESAARAGLPEARADDLITAANELAENTIVHTPGGGVMAMWTEPGTLVCQIDDHGHLADPLAGRIPAPAHIEGGRGLLLAHHLCDLVRIHTTASGTTIRLHMTL</sequence>
<evidence type="ECO:0000313" key="5">
    <source>
        <dbReference type="Proteomes" id="UP001241758"/>
    </source>
</evidence>
<dbReference type="PANTHER" id="PTHR35526">
    <property type="entry name" value="ANTI-SIGMA-F FACTOR RSBW-RELATED"/>
    <property type="match status" value="1"/>
</dbReference>
<keyword evidence="1" id="KW-0723">Serine/threonine-protein kinase</keyword>
<dbReference type="PANTHER" id="PTHR35526:SF3">
    <property type="entry name" value="ANTI-SIGMA-F FACTOR RSBW"/>
    <property type="match status" value="1"/>
</dbReference>
<evidence type="ECO:0000256" key="1">
    <source>
        <dbReference type="ARBA" id="ARBA00022527"/>
    </source>
</evidence>
<dbReference type="InterPro" id="IPR050267">
    <property type="entry name" value="Anti-sigma-factor_SerPK"/>
</dbReference>
<accession>A0ABT6WRJ6</accession>
<dbReference type="Pfam" id="PF13581">
    <property type="entry name" value="HATPase_c_2"/>
    <property type="match status" value="1"/>
</dbReference>
<dbReference type="RefSeq" id="WP_282763398.1">
    <property type="nucleotide sequence ID" value="NZ_JASCTH010000019.1"/>
</dbReference>
<evidence type="ECO:0000259" key="3">
    <source>
        <dbReference type="Pfam" id="PF14417"/>
    </source>
</evidence>
<comment type="caution">
    <text evidence="4">The sequence shown here is derived from an EMBL/GenBank/DDBJ whole genome shotgun (WGS) entry which is preliminary data.</text>
</comment>
<feature type="domain" description="MEDS" evidence="3">
    <location>
        <begin position="4"/>
        <end position="148"/>
    </location>
</feature>